<dbReference type="Proteomes" id="UP001152321">
    <property type="component" value="Unassembled WGS sequence"/>
</dbReference>
<gene>
    <name evidence="3" type="ORF">NWE73_17580</name>
</gene>
<comment type="caution">
    <text evidence="3">The sequence shown here is derived from an EMBL/GenBank/DDBJ whole genome shotgun (WGS) entry which is preliminary data.</text>
</comment>
<evidence type="ECO:0000313" key="3">
    <source>
        <dbReference type="EMBL" id="MDG0818198.1"/>
    </source>
</evidence>
<reference evidence="3" key="1">
    <citation type="submission" date="2022-08" db="EMBL/GenBank/DDBJ databases">
        <title>Novel Bdellovibrio Species Isolated from Svalbard: Designation Bdellovibrio svalbardensis.</title>
        <authorList>
            <person name="Mitchell R.J."/>
            <person name="Choi S.Y."/>
        </authorList>
    </citation>
    <scope>NUCLEOTIDE SEQUENCE</scope>
    <source>
        <strain evidence="3">PAP01</strain>
    </source>
</reference>
<feature type="signal peptide" evidence="1">
    <location>
        <begin position="1"/>
        <end position="24"/>
    </location>
</feature>
<evidence type="ECO:0000259" key="2">
    <source>
        <dbReference type="Pfam" id="PF23621"/>
    </source>
</evidence>
<dbReference type="Pfam" id="PF23621">
    <property type="entry name" value="BP74_N"/>
    <property type="match status" value="1"/>
</dbReference>
<sequence length="353" mass="39588">MDKRLKTIIGVCSLILMTHLPAKASEVFYSPDLCAPEELNLVLINNSDQPLKAWTQVRSKMDIDEIQFDIPAQTKSKISGDEFLKSRQAFTVKTNDNDKLQVILQCAHRPELSLGTFTSPEVTHLFSKPTQSLKIHLLNLFLKSNSVKMKALGSLGEVIEERSITLENYYDTESLKWILPRPVSRLEISGTDRLHSEVLYESQDVELQSKGSALKNVTFNVNPEKTYFLVSTKNQNPSGAFVIALDEAQKIATAREQIADPELEKIVVATVSLGSGNFNRAFASPDKSPYSWSVSQVDAFADFAHIDCDGSPDLVEERLERKLLEGGRICFWRYRVVRELSPLEVSTGLLLKP</sequence>
<accession>A0ABT6DMV5</accession>
<dbReference type="EMBL" id="JANRMI010000007">
    <property type="protein sequence ID" value="MDG0818198.1"/>
    <property type="molecule type" value="Genomic_DNA"/>
</dbReference>
<keyword evidence="4" id="KW-1185">Reference proteome</keyword>
<evidence type="ECO:0000256" key="1">
    <source>
        <dbReference type="SAM" id="SignalP"/>
    </source>
</evidence>
<proteinExistence type="predicted"/>
<feature type="chain" id="PRO_5046941427" description="BP74 N-terminal domain-containing protein" evidence="1">
    <location>
        <begin position="25"/>
        <end position="353"/>
    </location>
</feature>
<protein>
    <recommendedName>
        <fullName evidence="2">BP74 N-terminal domain-containing protein</fullName>
    </recommendedName>
</protein>
<evidence type="ECO:0000313" key="4">
    <source>
        <dbReference type="Proteomes" id="UP001152321"/>
    </source>
</evidence>
<dbReference type="InterPro" id="IPR056422">
    <property type="entry name" value="BP74_N"/>
</dbReference>
<name>A0ABT6DMV5_9BACT</name>
<keyword evidence="1" id="KW-0732">Signal</keyword>
<feature type="domain" description="BP74 N-terminal" evidence="2">
    <location>
        <begin position="225"/>
        <end position="341"/>
    </location>
</feature>
<organism evidence="3 4">
    <name type="scientific">Bdellovibrio svalbardensis</name>
    <dbReference type="NCBI Taxonomy" id="2972972"/>
    <lineage>
        <taxon>Bacteria</taxon>
        <taxon>Pseudomonadati</taxon>
        <taxon>Bdellovibrionota</taxon>
        <taxon>Bdellovibrionia</taxon>
        <taxon>Bdellovibrionales</taxon>
        <taxon>Pseudobdellovibrionaceae</taxon>
        <taxon>Bdellovibrio</taxon>
    </lineage>
</organism>
<dbReference type="RefSeq" id="WP_277579674.1">
    <property type="nucleotide sequence ID" value="NZ_JANRMI010000007.1"/>
</dbReference>